<dbReference type="GO" id="GO:0005739">
    <property type="term" value="C:mitochondrion"/>
    <property type="evidence" value="ECO:0007669"/>
    <property type="project" value="TreeGrafter"/>
</dbReference>
<dbReference type="Gene3D" id="3.30.830.10">
    <property type="entry name" value="Metalloenzyme, LuxS/M16 peptidase-like"/>
    <property type="match status" value="1"/>
</dbReference>
<dbReference type="SUPFAM" id="SSF63411">
    <property type="entry name" value="LuxS/MPP-like metallohydrolase"/>
    <property type="match status" value="1"/>
</dbReference>
<gene>
    <name evidence="2" type="ORF">LSALG_LOCUS28846</name>
</gene>
<evidence type="ECO:0000313" key="3">
    <source>
        <dbReference type="Proteomes" id="UP001177003"/>
    </source>
</evidence>
<proteinExistence type="predicted"/>
<dbReference type="GO" id="GO:0016485">
    <property type="term" value="P:protein processing"/>
    <property type="evidence" value="ECO:0007669"/>
    <property type="project" value="TreeGrafter"/>
</dbReference>
<dbReference type="SMART" id="SM01264">
    <property type="entry name" value="M16C_associated"/>
    <property type="match status" value="1"/>
</dbReference>
<sequence>MDILGALWARSTRIMEMQNKKDSTNSSEAFSCFLKQAPFYVVFPATISLGCLYLSKSSNLQDLLLVKLSKEMYDNFVSSFRLVFFWFHHVQVKVLQHDLFTNDVLYTEIVFDMSLLKQELLPIVPLFCQSLLEMGTKDLDFGQLNQLIGRKTGGILYSLSPHQKEGLNLLLVILLFEVNCILQDVQFADQKRFKQFVSQTARMDAKLNSAGWISEQMGGVSYLEYLKDLEEKVEHDWNGISCVLVRGIVKINGASCVNRKNTVVALASYENGASCVNRKCY</sequence>
<dbReference type="GO" id="GO:0004222">
    <property type="term" value="F:metalloendopeptidase activity"/>
    <property type="evidence" value="ECO:0007669"/>
    <property type="project" value="TreeGrafter"/>
</dbReference>
<evidence type="ECO:0000313" key="2">
    <source>
        <dbReference type="EMBL" id="CAI9289616.1"/>
    </source>
</evidence>
<dbReference type="PANTHER" id="PTHR43016:SF13">
    <property type="entry name" value="PRESEQUENCE PROTEASE, MITOCHONDRIAL"/>
    <property type="match status" value="1"/>
</dbReference>
<dbReference type="InterPro" id="IPR011249">
    <property type="entry name" value="Metalloenz_LuxS/M16"/>
</dbReference>
<dbReference type="GO" id="GO:0046872">
    <property type="term" value="F:metal ion binding"/>
    <property type="evidence" value="ECO:0007669"/>
    <property type="project" value="InterPro"/>
</dbReference>
<dbReference type="GO" id="GO:0009507">
    <property type="term" value="C:chloroplast"/>
    <property type="evidence" value="ECO:0007669"/>
    <property type="project" value="TreeGrafter"/>
</dbReference>
<dbReference type="AlphaFoldDB" id="A0AA36EAU6"/>
<reference evidence="2" key="1">
    <citation type="submission" date="2023-04" db="EMBL/GenBank/DDBJ databases">
        <authorList>
            <person name="Vijverberg K."/>
            <person name="Xiong W."/>
            <person name="Schranz E."/>
        </authorList>
    </citation>
    <scope>NUCLEOTIDE SEQUENCE</scope>
</reference>
<dbReference type="Pfam" id="PF08367">
    <property type="entry name" value="M16C_assoc"/>
    <property type="match status" value="1"/>
</dbReference>
<name>A0AA36EAU6_LACSI</name>
<dbReference type="EMBL" id="OX465082">
    <property type="protein sequence ID" value="CAI9289616.1"/>
    <property type="molecule type" value="Genomic_DNA"/>
</dbReference>
<evidence type="ECO:0000259" key="1">
    <source>
        <dbReference type="SMART" id="SM01264"/>
    </source>
</evidence>
<feature type="domain" description="Peptidase M16C associated" evidence="1">
    <location>
        <begin position="1"/>
        <end position="229"/>
    </location>
</feature>
<organism evidence="2 3">
    <name type="scientific">Lactuca saligna</name>
    <name type="common">Willowleaf lettuce</name>
    <dbReference type="NCBI Taxonomy" id="75948"/>
    <lineage>
        <taxon>Eukaryota</taxon>
        <taxon>Viridiplantae</taxon>
        <taxon>Streptophyta</taxon>
        <taxon>Embryophyta</taxon>
        <taxon>Tracheophyta</taxon>
        <taxon>Spermatophyta</taxon>
        <taxon>Magnoliopsida</taxon>
        <taxon>eudicotyledons</taxon>
        <taxon>Gunneridae</taxon>
        <taxon>Pentapetalae</taxon>
        <taxon>asterids</taxon>
        <taxon>campanulids</taxon>
        <taxon>Asterales</taxon>
        <taxon>Asteraceae</taxon>
        <taxon>Cichorioideae</taxon>
        <taxon>Cichorieae</taxon>
        <taxon>Lactucinae</taxon>
        <taxon>Lactuca</taxon>
    </lineage>
</organism>
<dbReference type="InterPro" id="IPR013578">
    <property type="entry name" value="Peptidase_M16C_assoc"/>
</dbReference>
<accession>A0AA36EAU6</accession>
<keyword evidence="3" id="KW-1185">Reference proteome</keyword>
<protein>
    <recommendedName>
        <fullName evidence="1">Peptidase M16C associated domain-containing protein</fullName>
    </recommendedName>
</protein>
<dbReference type="Proteomes" id="UP001177003">
    <property type="component" value="Chromosome 6"/>
</dbReference>
<dbReference type="PANTHER" id="PTHR43016">
    <property type="entry name" value="PRESEQUENCE PROTEASE"/>
    <property type="match status" value="1"/>
</dbReference>